<dbReference type="PROSITE" id="PS51767">
    <property type="entry name" value="PEPTIDASE_A1"/>
    <property type="match status" value="1"/>
</dbReference>
<name>A0A7J0DZY8_9ERIC</name>
<sequence>MEQEPGMLAAGLLILALLATATAAYGGSPPSLLTLERAFPAKQRVELEALRARDRARHARILRGVFGGIVDFSVVGNSDPYLIGSCTDCPQSSGLGIELNFFDASHSSTASLVSCSEPLCAALAGECTAQGNECSYLFQYKDGSGTSGYYATDLLYFDSIMGPSLVDNSSTQIVFGCSTFQSGDLTKSDKAIDGIFGFGQQDLSVISQLSSRGITPKVFSHCLKGDENGGGILVFGEILDARIVYSPLVPSKPHYTLYLRSIAVNGQLLPIDPEAFATSSNRGTIVDSGTTLAYLVEEAYDPFVSAITGVVSQSAMPSILNGYQCYRVPTSINEIFPLVSLTFDGGASMVLRPEAYLLHYGFAEGAALWCIGFQKVQDQGVSILGDLVLKR</sequence>
<evidence type="ECO:0000256" key="6">
    <source>
        <dbReference type="SAM" id="SignalP"/>
    </source>
</evidence>
<evidence type="ECO:0000313" key="9">
    <source>
        <dbReference type="Proteomes" id="UP000585474"/>
    </source>
</evidence>
<dbReference type="Proteomes" id="UP000585474">
    <property type="component" value="Unassembled WGS sequence"/>
</dbReference>
<proteinExistence type="inferred from homology"/>
<keyword evidence="4" id="KW-0378">Hydrolase</keyword>
<protein>
    <submittedName>
        <fullName evidence="8">Eukaryotic aspartyl protease family protein</fullName>
    </submittedName>
</protein>
<dbReference type="Gene3D" id="2.40.70.10">
    <property type="entry name" value="Acid Proteases"/>
    <property type="match status" value="2"/>
</dbReference>
<accession>A0A7J0DZY8</accession>
<evidence type="ECO:0000313" key="8">
    <source>
        <dbReference type="EMBL" id="GFS45845.1"/>
    </source>
</evidence>
<dbReference type="Pfam" id="PF14541">
    <property type="entry name" value="TAXi_C"/>
    <property type="match status" value="1"/>
</dbReference>
<keyword evidence="9" id="KW-1185">Reference proteome</keyword>
<dbReference type="Pfam" id="PF14543">
    <property type="entry name" value="TAXi_N"/>
    <property type="match status" value="1"/>
</dbReference>
<feature type="chain" id="PRO_5029910539" evidence="6">
    <location>
        <begin position="24"/>
        <end position="391"/>
    </location>
</feature>
<feature type="domain" description="Peptidase A1" evidence="7">
    <location>
        <begin position="57"/>
        <end position="391"/>
    </location>
</feature>
<keyword evidence="5" id="KW-0325">Glycoprotein</keyword>
<dbReference type="AlphaFoldDB" id="A0A7J0DZY8"/>
<evidence type="ECO:0000259" key="7">
    <source>
        <dbReference type="PROSITE" id="PS51767"/>
    </source>
</evidence>
<dbReference type="GO" id="GO:0004190">
    <property type="term" value="F:aspartic-type endopeptidase activity"/>
    <property type="evidence" value="ECO:0007669"/>
    <property type="project" value="UniProtKB-KW"/>
</dbReference>
<dbReference type="OrthoDB" id="2747330at2759"/>
<keyword evidence="3" id="KW-0064">Aspartyl protease</keyword>
<evidence type="ECO:0000256" key="3">
    <source>
        <dbReference type="ARBA" id="ARBA00022750"/>
    </source>
</evidence>
<dbReference type="InterPro" id="IPR032799">
    <property type="entry name" value="TAXi_C"/>
</dbReference>
<reference evidence="9" key="1">
    <citation type="submission" date="2019-07" db="EMBL/GenBank/DDBJ databases">
        <title>De Novo Assembly of kiwifruit Actinidia rufa.</title>
        <authorList>
            <person name="Sugita-Konishi S."/>
            <person name="Sato K."/>
            <person name="Mori E."/>
            <person name="Abe Y."/>
            <person name="Kisaki G."/>
            <person name="Hamano K."/>
            <person name="Suezawa K."/>
            <person name="Otani M."/>
            <person name="Fukuda T."/>
            <person name="Manabe T."/>
            <person name="Gomi K."/>
            <person name="Tabuchi M."/>
            <person name="Akimitsu K."/>
            <person name="Kataoka I."/>
        </authorList>
    </citation>
    <scope>NUCLEOTIDE SEQUENCE [LARGE SCALE GENOMIC DNA]</scope>
    <source>
        <strain evidence="9">cv. Fuchu</strain>
    </source>
</reference>
<keyword evidence="6" id="KW-0732">Signal</keyword>
<dbReference type="EMBL" id="BJWL01000455">
    <property type="protein sequence ID" value="GFS45845.1"/>
    <property type="molecule type" value="Genomic_DNA"/>
</dbReference>
<dbReference type="PANTHER" id="PTHR13683">
    <property type="entry name" value="ASPARTYL PROTEASES"/>
    <property type="match status" value="1"/>
</dbReference>
<dbReference type="SUPFAM" id="SSF50630">
    <property type="entry name" value="Acid proteases"/>
    <property type="match status" value="1"/>
</dbReference>
<dbReference type="InterPro" id="IPR034161">
    <property type="entry name" value="Pepsin-like_plant"/>
</dbReference>
<dbReference type="CDD" id="cd05476">
    <property type="entry name" value="pepsin_A_like_plant"/>
    <property type="match status" value="1"/>
</dbReference>
<dbReference type="InterPro" id="IPR021109">
    <property type="entry name" value="Peptidase_aspartic_dom_sf"/>
</dbReference>
<dbReference type="InterPro" id="IPR001461">
    <property type="entry name" value="Aspartic_peptidase_A1"/>
</dbReference>
<evidence type="ECO:0000256" key="4">
    <source>
        <dbReference type="ARBA" id="ARBA00022801"/>
    </source>
</evidence>
<evidence type="ECO:0000256" key="1">
    <source>
        <dbReference type="ARBA" id="ARBA00007447"/>
    </source>
</evidence>
<dbReference type="PANTHER" id="PTHR13683:SF875">
    <property type="entry name" value="EUKARYOTIC ASPARTYL PROTEASE FAMILY PROTEIN"/>
    <property type="match status" value="1"/>
</dbReference>
<organism evidence="8 9">
    <name type="scientific">Actinidia rufa</name>
    <dbReference type="NCBI Taxonomy" id="165716"/>
    <lineage>
        <taxon>Eukaryota</taxon>
        <taxon>Viridiplantae</taxon>
        <taxon>Streptophyta</taxon>
        <taxon>Embryophyta</taxon>
        <taxon>Tracheophyta</taxon>
        <taxon>Spermatophyta</taxon>
        <taxon>Magnoliopsida</taxon>
        <taxon>eudicotyledons</taxon>
        <taxon>Gunneridae</taxon>
        <taxon>Pentapetalae</taxon>
        <taxon>asterids</taxon>
        <taxon>Ericales</taxon>
        <taxon>Actinidiaceae</taxon>
        <taxon>Actinidia</taxon>
    </lineage>
</organism>
<evidence type="ECO:0000256" key="5">
    <source>
        <dbReference type="ARBA" id="ARBA00023180"/>
    </source>
</evidence>
<gene>
    <name evidence="8" type="ORF">Acr_00g0098570</name>
</gene>
<comment type="caution">
    <text evidence="8">The sequence shown here is derived from an EMBL/GenBank/DDBJ whole genome shotgun (WGS) entry which is preliminary data.</text>
</comment>
<feature type="signal peptide" evidence="6">
    <location>
        <begin position="1"/>
        <end position="23"/>
    </location>
</feature>
<dbReference type="GO" id="GO:0006508">
    <property type="term" value="P:proteolysis"/>
    <property type="evidence" value="ECO:0007669"/>
    <property type="project" value="UniProtKB-KW"/>
</dbReference>
<dbReference type="FunFam" id="2.40.70.10:FF:000018">
    <property type="entry name" value="Aspartic proteinase-like protein 2"/>
    <property type="match status" value="1"/>
</dbReference>
<keyword evidence="2 8" id="KW-0645">Protease</keyword>
<dbReference type="InterPro" id="IPR032861">
    <property type="entry name" value="TAXi_N"/>
</dbReference>
<comment type="similarity">
    <text evidence="1">Belongs to the peptidase A1 family.</text>
</comment>
<evidence type="ECO:0000256" key="2">
    <source>
        <dbReference type="ARBA" id="ARBA00022670"/>
    </source>
</evidence>
<dbReference type="InterPro" id="IPR033121">
    <property type="entry name" value="PEPTIDASE_A1"/>
</dbReference>